<name>K9WE89_9CYAN</name>
<evidence type="ECO:0000313" key="2">
    <source>
        <dbReference type="Proteomes" id="UP000010471"/>
    </source>
</evidence>
<dbReference type="Proteomes" id="UP000010471">
    <property type="component" value="Chromosome"/>
</dbReference>
<gene>
    <name evidence="1" type="ORF">Mic7113_2011</name>
</gene>
<organism evidence="1 2">
    <name type="scientific">Allocoleopsis franciscana PCC 7113</name>
    <dbReference type="NCBI Taxonomy" id="1173027"/>
    <lineage>
        <taxon>Bacteria</taxon>
        <taxon>Bacillati</taxon>
        <taxon>Cyanobacteriota</taxon>
        <taxon>Cyanophyceae</taxon>
        <taxon>Coleofasciculales</taxon>
        <taxon>Coleofasciculaceae</taxon>
        <taxon>Allocoleopsis</taxon>
        <taxon>Allocoleopsis franciscana</taxon>
    </lineage>
</organism>
<sequence>MPALFSVRVQAGNPYGKVCNNWNTLRLPIFHLQFFPLMKYPFSSHVSVLEQSSSPSGDRLVQLWAKRYVPNLSILRLESNPSAISELAEVASPSGRAKTVAKLERFLTNNFESASLRTNALSTYIPNIVNLAEARQLSPYVAHIYKKALSIYLQQSPSLSSLLARPTAITATSSIGTVNCSIALYKEWAEPMLEQLATGLEPVLWHLRERLNQTSDPRTIGFMSTHFHFSTNLLLEKLTPCEQVLLTPYFKFVEEQVCIPWQRVCNTAAQYSPNLPIIKVVEQLLPVTQEIAHLVYARMAQVYCDHRTRRGNLNEPGVMSSAIRDLEMFQLYLWLCFLQKDMAPIEQELLPLCAMVFPNIGVTGELVKQMSRFLVNEIMARLEPTQTSLLFPYTQRLQELFSDFDQKAAKTTKYSQKFVGNSRSRQSIPVG</sequence>
<keyword evidence="2" id="KW-1185">Reference proteome</keyword>
<reference evidence="1 2" key="1">
    <citation type="submission" date="2012-06" db="EMBL/GenBank/DDBJ databases">
        <title>Finished chromosome of genome of Microcoleus sp. PCC 7113.</title>
        <authorList>
            <consortium name="US DOE Joint Genome Institute"/>
            <person name="Gugger M."/>
            <person name="Coursin T."/>
            <person name="Rippka R."/>
            <person name="Tandeau De Marsac N."/>
            <person name="Huntemann M."/>
            <person name="Wei C.-L."/>
            <person name="Han J."/>
            <person name="Detter J.C."/>
            <person name="Han C."/>
            <person name="Tapia R."/>
            <person name="Chen A."/>
            <person name="Kyrpides N."/>
            <person name="Mavromatis K."/>
            <person name="Markowitz V."/>
            <person name="Szeto E."/>
            <person name="Ivanova N."/>
            <person name="Pagani I."/>
            <person name="Pati A."/>
            <person name="Goodwin L."/>
            <person name="Nordberg H.P."/>
            <person name="Cantor M.N."/>
            <person name="Hua S.X."/>
            <person name="Woyke T."/>
            <person name="Kerfeld C.A."/>
        </authorList>
    </citation>
    <scope>NUCLEOTIDE SEQUENCE [LARGE SCALE GENOMIC DNA]</scope>
    <source>
        <strain evidence="1 2">PCC 7113</strain>
    </source>
</reference>
<dbReference type="eggNOG" id="ENOG502ZA0X">
    <property type="taxonomic scope" value="Bacteria"/>
</dbReference>
<proteinExistence type="predicted"/>
<accession>K9WE89</accession>
<dbReference type="KEGG" id="mic:Mic7113_2011"/>
<protein>
    <submittedName>
        <fullName evidence="1">Uncharacterized protein</fullName>
    </submittedName>
</protein>
<dbReference type="AlphaFoldDB" id="K9WE89"/>
<dbReference type="PATRIC" id="fig|1173027.3.peg.2233"/>
<dbReference type="HOGENOM" id="CLU_058995_0_0_3"/>
<evidence type="ECO:0000313" key="1">
    <source>
        <dbReference type="EMBL" id="AFZ17857.1"/>
    </source>
</evidence>
<dbReference type="RefSeq" id="WP_015182009.1">
    <property type="nucleotide sequence ID" value="NC_019738.1"/>
</dbReference>
<dbReference type="EMBL" id="CP003630">
    <property type="protein sequence ID" value="AFZ17857.1"/>
    <property type="molecule type" value="Genomic_DNA"/>
</dbReference>